<keyword evidence="2" id="KW-0472">Membrane</keyword>
<feature type="non-terminal residue" evidence="3">
    <location>
        <position position="1"/>
    </location>
</feature>
<proteinExistence type="predicted"/>
<accession>A0ABN8ME96</accession>
<feature type="transmembrane region" description="Helical" evidence="2">
    <location>
        <begin position="384"/>
        <end position="405"/>
    </location>
</feature>
<dbReference type="Proteomes" id="UP001159427">
    <property type="component" value="Unassembled WGS sequence"/>
</dbReference>
<name>A0ABN8ME96_9CNID</name>
<keyword evidence="2" id="KW-1133">Transmembrane helix</keyword>
<gene>
    <name evidence="3" type="ORF">PEVE_00032384</name>
</gene>
<feature type="transmembrane region" description="Helical" evidence="2">
    <location>
        <begin position="152"/>
        <end position="176"/>
    </location>
</feature>
<evidence type="ECO:0000313" key="3">
    <source>
        <dbReference type="EMBL" id="CAH3027776.1"/>
    </source>
</evidence>
<evidence type="ECO:0000256" key="1">
    <source>
        <dbReference type="SAM" id="MobiDB-lite"/>
    </source>
</evidence>
<dbReference type="EMBL" id="CALNXI010000471">
    <property type="protein sequence ID" value="CAH3027776.1"/>
    <property type="molecule type" value="Genomic_DNA"/>
</dbReference>
<reference evidence="3 4" key="1">
    <citation type="submission" date="2022-05" db="EMBL/GenBank/DDBJ databases">
        <authorList>
            <consortium name="Genoscope - CEA"/>
            <person name="William W."/>
        </authorList>
    </citation>
    <scope>NUCLEOTIDE SEQUENCE [LARGE SCALE GENOMIC DNA]</scope>
</reference>
<feature type="compositionally biased region" description="Basic and acidic residues" evidence="1">
    <location>
        <begin position="339"/>
        <end position="351"/>
    </location>
</feature>
<comment type="caution">
    <text evidence="3">The sequence shown here is derived from an EMBL/GenBank/DDBJ whole genome shotgun (WGS) entry which is preliminary data.</text>
</comment>
<keyword evidence="2" id="KW-0812">Transmembrane</keyword>
<protein>
    <submittedName>
        <fullName evidence="3">Uncharacterized protein</fullName>
    </submittedName>
</protein>
<organism evidence="3 4">
    <name type="scientific">Porites evermanni</name>
    <dbReference type="NCBI Taxonomy" id="104178"/>
    <lineage>
        <taxon>Eukaryota</taxon>
        <taxon>Metazoa</taxon>
        <taxon>Cnidaria</taxon>
        <taxon>Anthozoa</taxon>
        <taxon>Hexacorallia</taxon>
        <taxon>Scleractinia</taxon>
        <taxon>Fungiina</taxon>
        <taxon>Poritidae</taxon>
        <taxon>Porites</taxon>
    </lineage>
</organism>
<evidence type="ECO:0000256" key="2">
    <source>
        <dbReference type="SAM" id="Phobius"/>
    </source>
</evidence>
<feature type="transmembrane region" description="Helical" evidence="2">
    <location>
        <begin position="35"/>
        <end position="58"/>
    </location>
</feature>
<sequence>GLVFFLFGNFERLLKQLSITKEEVKRRASSHSISVFLVNSVAWLFIVPITLHATQMLMPDFLPMPRYRDGKITATSNNTFSATQIAFDVIFFAASRGFSLPIFYAFLYMMLFLCCEVDKFKDELGGGLYPTEDKARKKAIKIRTLIKETEKAFRFFLVLYITMILLASALEIFSIVEKAETVIMANHTVYELPASAAAASVQTLNVGSKNLMPFPHRLTGNRAIPYYLLVIPPSNHTVGMSGGEDYIPKNFIDQYKITTQEIVVTAVLDITENVVLYAFPLYQMSVLKSCLKRVLEMVEDSDYGAQETHLDGTTSGDNAAQGIHSDDTTSGDYEAQGTHSEHTASWEETPKTIFRTRQEKKDFTNWFRTTCISGVKVLGREVSFLWALVLTFFGPFVVVVVNLMFKHIHVESPWH</sequence>
<feature type="region of interest" description="Disordered" evidence="1">
    <location>
        <begin position="306"/>
        <end position="351"/>
    </location>
</feature>
<feature type="transmembrane region" description="Helical" evidence="2">
    <location>
        <begin position="89"/>
        <end position="114"/>
    </location>
</feature>
<evidence type="ECO:0000313" key="4">
    <source>
        <dbReference type="Proteomes" id="UP001159427"/>
    </source>
</evidence>
<keyword evidence="4" id="KW-1185">Reference proteome</keyword>